<evidence type="ECO:0000313" key="2">
    <source>
        <dbReference type="EMBL" id="PCS23851.1"/>
    </source>
</evidence>
<sequence>MSYGVISPTSELMAIPTIRSSWSSVEGDDGTGQSHDQQLEII</sequence>
<protein>
    <submittedName>
        <fullName evidence="2">Uncharacterized protein</fullName>
    </submittedName>
</protein>
<accession>A0A2A5T6R4</accession>
<reference evidence="3" key="1">
    <citation type="submission" date="2017-04" db="EMBL/GenBank/DDBJ databases">
        <title>Genome evolution of the luminous symbionts of deep sea anglerfish.</title>
        <authorList>
            <person name="Hendry T.A."/>
        </authorList>
    </citation>
    <scope>NUCLEOTIDE SEQUENCE [LARGE SCALE GENOMIC DNA]</scope>
</reference>
<dbReference type="EMBL" id="NBYY01000009">
    <property type="protein sequence ID" value="PCS23851.1"/>
    <property type="molecule type" value="Genomic_DNA"/>
</dbReference>
<gene>
    <name evidence="2" type="ORF">BTN49_0822</name>
</gene>
<evidence type="ECO:0000313" key="3">
    <source>
        <dbReference type="Proteomes" id="UP000219020"/>
    </source>
</evidence>
<organism evidence="2 3">
    <name type="scientific">Candidatus Enterovibrio escicola</name>
    <dbReference type="NCBI Taxonomy" id="1927127"/>
    <lineage>
        <taxon>Bacteria</taxon>
        <taxon>Pseudomonadati</taxon>
        <taxon>Pseudomonadota</taxon>
        <taxon>Gammaproteobacteria</taxon>
        <taxon>Vibrionales</taxon>
        <taxon>Vibrionaceae</taxon>
        <taxon>Enterovibrio</taxon>
    </lineage>
</organism>
<keyword evidence="3" id="KW-1185">Reference proteome</keyword>
<name>A0A2A5T6R4_9GAMM</name>
<dbReference type="AlphaFoldDB" id="A0A2A5T6R4"/>
<feature type="region of interest" description="Disordered" evidence="1">
    <location>
        <begin position="22"/>
        <end position="42"/>
    </location>
</feature>
<proteinExistence type="predicted"/>
<evidence type="ECO:0000256" key="1">
    <source>
        <dbReference type="SAM" id="MobiDB-lite"/>
    </source>
</evidence>
<comment type="caution">
    <text evidence="2">The sequence shown here is derived from an EMBL/GenBank/DDBJ whole genome shotgun (WGS) entry which is preliminary data.</text>
</comment>
<dbReference type="Proteomes" id="UP000219020">
    <property type="component" value="Unassembled WGS sequence"/>
</dbReference>